<evidence type="ECO:0000259" key="3">
    <source>
        <dbReference type="Pfam" id="PF25917"/>
    </source>
</evidence>
<evidence type="ECO:0000313" key="5">
    <source>
        <dbReference type="Proteomes" id="UP000807850"/>
    </source>
</evidence>
<dbReference type="Pfam" id="PF25917">
    <property type="entry name" value="BSH_RND"/>
    <property type="match status" value="1"/>
</dbReference>
<sequence length="165" mass="17636">MPLPSRTARDAPSFSRSILLGGAIAVLALAGCAGGNARARAPRVPVTVAKAERRAVPFTLTSTGTVEPVETAAVGSQVGGVVTRVAFREGQEVRQGDVLFQLDPRPLRAVYDRAAATLAKDRAQESAARNDAERARRLFEQNVISQADWDQRRSAWESLAATVRA</sequence>
<feature type="non-terminal residue" evidence="4">
    <location>
        <position position="165"/>
    </location>
</feature>
<dbReference type="InterPro" id="IPR058624">
    <property type="entry name" value="MdtA-like_HH"/>
</dbReference>
<dbReference type="InterPro" id="IPR006143">
    <property type="entry name" value="RND_pump_MFP"/>
</dbReference>
<dbReference type="PANTHER" id="PTHR30469">
    <property type="entry name" value="MULTIDRUG RESISTANCE PROTEIN MDTA"/>
    <property type="match status" value="1"/>
</dbReference>
<dbReference type="SUPFAM" id="SSF111369">
    <property type="entry name" value="HlyD-like secretion proteins"/>
    <property type="match status" value="1"/>
</dbReference>
<feature type="domain" description="Multidrug resistance protein MdtA-like barrel-sandwich hybrid" evidence="3">
    <location>
        <begin position="70"/>
        <end position="109"/>
    </location>
</feature>
<name>A0A9D6QJY8_UNCEI</name>
<comment type="similarity">
    <text evidence="1">Belongs to the membrane fusion protein (MFP) (TC 8.A.1) family.</text>
</comment>
<dbReference type="Gene3D" id="2.40.50.100">
    <property type="match status" value="1"/>
</dbReference>
<dbReference type="NCBIfam" id="TIGR01730">
    <property type="entry name" value="RND_mfp"/>
    <property type="match status" value="1"/>
</dbReference>
<protein>
    <submittedName>
        <fullName evidence="4">Efflux RND transporter periplasmic adaptor subunit</fullName>
    </submittedName>
</protein>
<accession>A0A9D6QJY8</accession>
<feature type="domain" description="Multidrug resistance protein MdtA-like alpha-helical hairpin" evidence="2">
    <location>
        <begin position="111"/>
        <end position="164"/>
    </location>
</feature>
<gene>
    <name evidence="4" type="ORF">HY076_05710</name>
</gene>
<organism evidence="4 5">
    <name type="scientific">Eiseniibacteriota bacterium</name>
    <dbReference type="NCBI Taxonomy" id="2212470"/>
    <lineage>
        <taxon>Bacteria</taxon>
        <taxon>Candidatus Eiseniibacteriota</taxon>
    </lineage>
</organism>
<dbReference type="Gene3D" id="1.10.287.470">
    <property type="entry name" value="Helix hairpin bin"/>
    <property type="match status" value="1"/>
</dbReference>
<dbReference type="AlphaFoldDB" id="A0A9D6QJY8"/>
<dbReference type="PANTHER" id="PTHR30469:SF36">
    <property type="entry name" value="BLL3903 PROTEIN"/>
    <property type="match status" value="1"/>
</dbReference>
<evidence type="ECO:0000256" key="1">
    <source>
        <dbReference type="ARBA" id="ARBA00009477"/>
    </source>
</evidence>
<dbReference type="InterPro" id="IPR058625">
    <property type="entry name" value="MdtA-like_BSH"/>
</dbReference>
<dbReference type="GO" id="GO:0015562">
    <property type="term" value="F:efflux transmembrane transporter activity"/>
    <property type="evidence" value="ECO:0007669"/>
    <property type="project" value="TreeGrafter"/>
</dbReference>
<comment type="caution">
    <text evidence="4">The sequence shown here is derived from an EMBL/GenBank/DDBJ whole genome shotgun (WGS) entry which is preliminary data.</text>
</comment>
<dbReference type="PROSITE" id="PS51257">
    <property type="entry name" value="PROKAR_LIPOPROTEIN"/>
    <property type="match status" value="1"/>
</dbReference>
<dbReference type="Pfam" id="PF25876">
    <property type="entry name" value="HH_MFP_RND"/>
    <property type="match status" value="1"/>
</dbReference>
<evidence type="ECO:0000259" key="2">
    <source>
        <dbReference type="Pfam" id="PF25876"/>
    </source>
</evidence>
<reference evidence="4" key="1">
    <citation type="submission" date="2020-07" db="EMBL/GenBank/DDBJ databases">
        <title>Huge and variable diversity of episymbiotic CPR bacteria and DPANN archaea in groundwater ecosystems.</title>
        <authorList>
            <person name="He C.Y."/>
            <person name="Keren R."/>
            <person name="Whittaker M."/>
            <person name="Farag I.F."/>
            <person name="Doudna J."/>
            <person name="Cate J.H.D."/>
            <person name="Banfield J.F."/>
        </authorList>
    </citation>
    <scope>NUCLEOTIDE SEQUENCE</scope>
    <source>
        <strain evidence="4">NC_groundwater_928_Pr1_S-0.2um_72_17</strain>
    </source>
</reference>
<evidence type="ECO:0000313" key="4">
    <source>
        <dbReference type="EMBL" id="MBI3539750.1"/>
    </source>
</evidence>
<proteinExistence type="inferred from homology"/>
<dbReference type="EMBL" id="JACQAY010000179">
    <property type="protein sequence ID" value="MBI3539750.1"/>
    <property type="molecule type" value="Genomic_DNA"/>
</dbReference>
<dbReference type="GO" id="GO:1990281">
    <property type="term" value="C:efflux pump complex"/>
    <property type="evidence" value="ECO:0007669"/>
    <property type="project" value="TreeGrafter"/>
</dbReference>
<dbReference type="Proteomes" id="UP000807850">
    <property type="component" value="Unassembled WGS sequence"/>
</dbReference>